<dbReference type="EMBL" id="FZOK01000001">
    <property type="protein sequence ID" value="SNR93396.1"/>
    <property type="molecule type" value="Genomic_DNA"/>
</dbReference>
<sequence length="186" mass="21745">MKLNKPTLLLSLLLFNISCSSIEIYKENIELSPYKENRSYMILNKENNLNGVADDLLNEKIIKEIEFKMMKLGLYYDSNTPDLIIEFSSNEEPRNKEIFRSQYPLGPPSWNSYSNDARISRRQNTISFKDYEVIQLVMDFIDPSQDKMYIRVMAVTEVSSIESKYNLTTKSVGKIIKAYDQHMNQN</sequence>
<accession>A0A239ACK7</accession>
<gene>
    <name evidence="2" type="ORF">SAMN06295967_10152</name>
</gene>
<dbReference type="RefSeq" id="WP_089236797.1">
    <property type="nucleotide sequence ID" value="NZ_FZOK01000001.1"/>
</dbReference>
<evidence type="ECO:0000313" key="3">
    <source>
        <dbReference type="Proteomes" id="UP000198480"/>
    </source>
</evidence>
<reference evidence="3" key="1">
    <citation type="submission" date="2017-06" db="EMBL/GenBank/DDBJ databases">
        <authorList>
            <person name="Varghese N."/>
            <person name="Submissions S."/>
        </authorList>
    </citation>
    <scope>NUCLEOTIDE SEQUENCE [LARGE SCALE GENOMIC DNA]</scope>
    <source>
        <strain evidence="3">5C</strain>
    </source>
</reference>
<dbReference type="Pfam" id="PF13590">
    <property type="entry name" value="DUF4136"/>
    <property type="match status" value="1"/>
</dbReference>
<dbReference type="AlphaFoldDB" id="A0A239ACK7"/>
<dbReference type="InterPro" id="IPR025411">
    <property type="entry name" value="DUF4136"/>
</dbReference>
<evidence type="ECO:0000313" key="2">
    <source>
        <dbReference type="EMBL" id="SNR93396.1"/>
    </source>
</evidence>
<protein>
    <recommendedName>
        <fullName evidence="1">DUF4136 domain-containing protein</fullName>
    </recommendedName>
</protein>
<dbReference type="Proteomes" id="UP000198480">
    <property type="component" value="Unassembled WGS sequence"/>
</dbReference>
<proteinExistence type="predicted"/>
<evidence type="ECO:0000259" key="1">
    <source>
        <dbReference type="Pfam" id="PF13590"/>
    </source>
</evidence>
<organism evidence="2 3">
    <name type="scientific">Belliella buryatensis</name>
    <dbReference type="NCBI Taxonomy" id="1500549"/>
    <lineage>
        <taxon>Bacteria</taxon>
        <taxon>Pseudomonadati</taxon>
        <taxon>Bacteroidota</taxon>
        <taxon>Cytophagia</taxon>
        <taxon>Cytophagales</taxon>
        <taxon>Cyclobacteriaceae</taxon>
        <taxon>Belliella</taxon>
    </lineage>
</organism>
<feature type="domain" description="DUF4136" evidence="1">
    <location>
        <begin position="36"/>
        <end position="179"/>
    </location>
</feature>
<dbReference type="OrthoDB" id="837372at2"/>
<name>A0A239ACK7_9BACT</name>
<keyword evidence="3" id="KW-1185">Reference proteome</keyword>
<dbReference type="Gene3D" id="3.30.160.670">
    <property type="match status" value="1"/>
</dbReference>